<organism evidence="1 2">
    <name type="scientific">Paraburkholderia bengalensis</name>
    <dbReference type="NCBI Taxonomy" id="2747562"/>
    <lineage>
        <taxon>Bacteria</taxon>
        <taxon>Pseudomonadati</taxon>
        <taxon>Pseudomonadota</taxon>
        <taxon>Betaproteobacteria</taxon>
        <taxon>Burkholderiales</taxon>
        <taxon>Burkholderiaceae</taxon>
        <taxon>Paraburkholderia</taxon>
    </lineage>
</organism>
<name>A0ABU8J316_9BURK</name>
<dbReference type="EMBL" id="JACFYJ010000094">
    <property type="protein sequence ID" value="MEI6002060.1"/>
    <property type="molecule type" value="Genomic_DNA"/>
</dbReference>
<reference evidence="1 2" key="1">
    <citation type="journal article" date="2022" name="Arch. Microbiol.">
        <title>Paraburkholderia bengalensis sp. nov. isolated from roots of Oryza sativa, IR64.</title>
        <authorList>
            <person name="Nag P."/>
            <person name="Mondal N."/>
            <person name="Sarkar J."/>
            <person name="Das S."/>
        </authorList>
    </citation>
    <scope>NUCLEOTIDE SEQUENCE [LARGE SCALE GENOMIC DNA]</scope>
    <source>
        <strain evidence="1 2">IR64_4_BI</strain>
    </source>
</reference>
<comment type="caution">
    <text evidence="1">The sequence shown here is derived from an EMBL/GenBank/DDBJ whole genome shotgun (WGS) entry which is preliminary data.</text>
</comment>
<evidence type="ECO:0000313" key="2">
    <source>
        <dbReference type="Proteomes" id="UP001386437"/>
    </source>
</evidence>
<evidence type="ECO:0000313" key="1">
    <source>
        <dbReference type="EMBL" id="MEI6002060.1"/>
    </source>
</evidence>
<keyword evidence="2" id="KW-1185">Reference proteome</keyword>
<proteinExistence type="predicted"/>
<gene>
    <name evidence="1" type="ORF">H3V53_34495</name>
</gene>
<sequence length="114" mass="12297">MVALSIKFLDKKKPAAKQCLTGGLFGLSPYMTPLSDAAEFTMIVVQDWRTAADHERESARSMPYSAAVVSDTCGIVFYIDSTSMPAFFERAPASVVRTALTRQLAADMHGGCAT</sequence>
<dbReference type="RefSeq" id="WP_336601708.1">
    <property type="nucleotide sequence ID" value="NZ_JACFYJ010000094.1"/>
</dbReference>
<protein>
    <submittedName>
        <fullName evidence="1">Uncharacterized protein</fullName>
    </submittedName>
</protein>
<accession>A0ABU8J316</accession>
<dbReference type="Proteomes" id="UP001386437">
    <property type="component" value="Unassembled WGS sequence"/>
</dbReference>